<dbReference type="OrthoDB" id="5296765at2"/>
<dbReference type="GO" id="GO:0016887">
    <property type="term" value="F:ATP hydrolysis activity"/>
    <property type="evidence" value="ECO:0007669"/>
    <property type="project" value="InterPro"/>
</dbReference>
<dbReference type="InterPro" id="IPR017871">
    <property type="entry name" value="ABC_transporter-like_CS"/>
</dbReference>
<protein>
    <submittedName>
        <fullName evidence="9">Iron complex transport system ATP-binding protein</fullName>
    </submittedName>
</protein>
<evidence type="ECO:0000256" key="3">
    <source>
        <dbReference type="ARBA" id="ARBA00022519"/>
    </source>
</evidence>
<evidence type="ECO:0000256" key="5">
    <source>
        <dbReference type="ARBA" id="ARBA00022840"/>
    </source>
</evidence>
<dbReference type="PANTHER" id="PTHR42794:SF1">
    <property type="entry name" value="HEMIN IMPORT ATP-BINDING PROTEIN HMUV"/>
    <property type="match status" value="1"/>
</dbReference>
<keyword evidence="3" id="KW-0472">Membrane</keyword>
<keyword evidence="6" id="KW-1278">Translocase</keyword>
<evidence type="ECO:0000256" key="4">
    <source>
        <dbReference type="ARBA" id="ARBA00022741"/>
    </source>
</evidence>
<dbReference type="InterPro" id="IPR003439">
    <property type="entry name" value="ABC_transporter-like_ATP-bd"/>
</dbReference>
<dbReference type="PANTHER" id="PTHR42794">
    <property type="entry name" value="HEMIN IMPORT ATP-BINDING PROTEIN HMUV"/>
    <property type="match status" value="1"/>
</dbReference>
<keyword evidence="4" id="KW-0547">Nucleotide-binding</keyword>
<keyword evidence="2" id="KW-1003">Cell membrane</keyword>
<evidence type="ECO:0000313" key="10">
    <source>
        <dbReference type="Proteomes" id="UP000197215"/>
    </source>
</evidence>
<dbReference type="InterPro" id="IPR003593">
    <property type="entry name" value="AAA+_ATPase"/>
</dbReference>
<evidence type="ECO:0000256" key="7">
    <source>
        <dbReference type="ARBA" id="ARBA00037066"/>
    </source>
</evidence>
<dbReference type="SMART" id="SM00382">
    <property type="entry name" value="AAA"/>
    <property type="match status" value="1"/>
</dbReference>
<dbReference type="RefSeq" id="WP_088812579.1">
    <property type="nucleotide sequence ID" value="NZ_FYEX01000001.1"/>
</dbReference>
<dbReference type="PROSITE" id="PS00211">
    <property type="entry name" value="ABC_TRANSPORTER_1"/>
    <property type="match status" value="1"/>
</dbReference>
<dbReference type="Gene3D" id="3.40.50.300">
    <property type="entry name" value="P-loop containing nucleotide triphosphate hydrolases"/>
    <property type="match status" value="1"/>
</dbReference>
<feature type="domain" description="ABC transporter" evidence="8">
    <location>
        <begin position="11"/>
        <end position="256"/>
    </location>
</feature>
<dbReference type="AlphaFoldDB" id="A0A212T920"/>
<evidence type="ECO:0000256" key="6">
    <source>
        <dbReference type="ARBA" id="ARBA00022967"/>
    </source>
</evidence>
<keyword evidence="5 9" id="KW-0067">ATP-binding</keyword>
<gene>
    <name evidence="9" type="ORF">SAMN06295916_0701</name>
</gene>
<dbReference type="GO" id="GO:0005524">
    <property type="term" value="F:ATP binding"/>
    <property type="evidence" value="ECO:0007669"/>
    <property type="project" value="UniProtKB-KW"/>
</dbReference>
<dbReference type="Proteomes" id="UP000197215">
    <property type="component" value="Unassembled WGS sequence"/>
</dbReference>
<dbReference type="CDD" id="cd03214">
    <property type="entry name" value="ABC_Iron-Siderophores_B12_Hemin"/>
    <property type="match status" value="1"/>
</dbReference>
<evidence type="ECO:0000256" key="2">
    <source>
        <dbReference type="ARBA" id="ARBA00022475"/>
    </source>
</evidence>
<proteinExistence type="predicted"/>
<comment type="function">
    <text evidence="7">Part of the ABC transporter complex HmuTUV involved in hemin import. Responsible for energy coupling to the transport system.</text>
</comment>
<dbReference type="Pfam" id="PF00005">
    <property type="entry name" value="ABC_tran"/>
    <property type="match status" value="1"/>
</dbReference>
<keyword evidence="10" id="KW-1185">Reference proteome</keyword>
<dbReference type="EMBL" id="FYEX01000001">
    <property type="protein sequence ID" value="SNC62557.1"/>
    <property type="molecule type" value="Genomic_DNA"/>
</dbReference>
<dbReference type="PROSITE" id="PS50893">
    <property type="entry name" value="ABC_TRANSPORTER_2"/>
    <property type="match status" value="1"/>
</dbReference>
<dbReference type="InterPro" id="IPR027417">
    <property type="entry name" value="P-loop_NTPase"/>
</dbReference>
<organism evidence="9 10">
    <name type="scientific">Polynucleobacter victoriensis</name>
    <dbReference type="NCBI Taxonomy" id="2049319"/>
    <lineage>
        <taxon>Bacteria</taxon>
        <taxon>Pseudomonadati</taxon>
        <taxon>Pseudomonadota</taxon>
        <taxon>Betaproteobacteria</taxon>
        <taxon>Burkholderiales</taxon>
        <taxon>Burkholderiaceae</taxon>
        <taxon>Polynucleobacter</taxon>
    </lineage>
</organism>
<dbReference type="SUPFAM" id="SSF52540">
    <property type="entry name" value="P-loop containing nucleoside triphosphate hydrolases"/>
    <property type="match status" value="1"/>
</dbReference>
<accession>A0A212T920</accession>
<evidence type="ECO:0000259" key="8">
    <source>
        <dbReference type="PROSITE" id="PS50893"/>
    </source>
</evidence>
<sequence length="277" mass="31258">MINSISQSKYLQILGIKKTWHIDQASDKSNRSGIYIAELHVEKGERIAVLGPSGSGKSTFLKLLAKDIDLDFGEIYFLNKSILDWSYQELSFYRAVLPQAQEIGFDFSVDLIVGLGCLNQKNISEPEVKKLIKNSLSSAMASHLAGRPYMTLSGGEKARVQLARIFAQMWTVREGLLLVDEPFAALDPYLQIALLSNLCDFAKQRALTVIAILHDVNHALHYFDRVIFIKEGLMNFDQPMNKVNRIDLENLYGIKFLELKTNDGESYFFPEGSNKLC</sequence>
<reference evidence="9 10" key="1">
    <citation type="submission" date="2017-06" db="EMBL/GenBank/DDBJ databases">
        <authorList>
            <person name="Kim H.J."/>
            <person name="Triplett B.A."/>
        </authorList>
    </citation>
    <scope>NUCLEOTIDE SEQUENCE [LARGE SCALE GENOMIC DNA]</scope>
    <source>
        <strain evidence="9 10">MWH-VicM1</strain>
    </source>
</reference>
<name>A0A212T920_9BURK</name>
<keyword evidence="3" id="KW-0997">Cell inner membrane</keyword>
<keyword evidence="1" id="KW-0813">Transport</keyword>
<evidence type="ECO:0000313" key="9">
    <source>
        <dbReference type="EMBL" id="SNC62557.1"/>
    </source>
</evidence>
<evidence type="ECO:0000256" key="1">
    <source>
        <dbReference type="ARBA" id="ARBA00022448"/>
    </source>
</evidence>